<organism evidence="2 3">
    <name type="scientific">Propioniciclava tarda</name>
    <dbReference type="NCBI Taxonomy" id="433330"/>
    <lineage>
        <taxon>Bacteria</taxon>
        <taxon>Bacillati</taxon>
        <taxon>Actinomycetota</taxon>
        <taxon>Actinomycetes</taxon>
        <taxon>Propionibacteriales</taxon>
        <taxon>Propionibacteriaceae</taxon>
        <taxon>Propioniciclava</taxon>
    </lineage>
</organism>
<protein>
    <submittedName>
        <fullName evidence="2">LysM peptidoglycan-binding domain-containing protein</fullName>
    </submittedName>
</protein>
<accession>A0A4Q9KNV9</accession>
<sequence length="192" mass="20207">MPPQAHYGATERNIMGLFDAIKDALTFDDKDRLDLAQKEVAKLQADLTKARDAGDSAAIADIQTRLDAAEATAHDLGVKLGTVVDHNAEATPVPVEPSPVPEPDIVAEPVVEAAPVVTPEPVAAAPAPVPEPAPAPAPAPAAPEYRTYTVKKGDTLSAIGRHYGVPYMAIAKLNNIKNPDLIYPGQVFNIPN</sequence>
<dbReference type="PROSITE" id="PS51782">
    <property type="entry name" value="LYSM"/>
    <property type="match status" value="1"/>
</dbReference>
<gene>
    <name evidence="2" type="ORF">ET996_00895</name>
</gene>
<proteinExistence type="predicted"/>
<dbReference type="InterPro" id="IPR018392">
    <property type="entry name" value="LysM"/>
</dbReference>
<dbReference type="SUPFAM" id="SSF54106">
    <property type="entry name" value="LysM domain"/>
    <property type="match status" value="1"/>
</dbReference>
<dbReference type="AlphaFoldDB" id="A0A4Q9KNV9"/>
<dbReference type="Gene3D" id="3.10.350.10">
    <property type="entry name" value="LysM domain"/>
    <property type="match status" value="1"/>
</dbReference>
<evidence type="ECO:0000313" key="3">
    <source>
        <dbReference type="Proteomes" id="UP000291933"/>
    </source>
</evidence>
<dbReference type="OrthoDB" id="1404170at2"/>
<reference evidence="2 3" key="1">
    <citation type="submission" date="2019-01" db="EMBL/GenBank/DDBJ databases">
        <title>Lactibacter flavus gen. nov., sp. nov., a novel bacterium of the family Propionibacteriaceae isolated from raw milk and dairy products.</title>
        <authorList>
            <person name="Huptas C."/>
            <person name="Wenning M."/>
            <person name="Breitenwieser F."/>
            <person name="Doll E."/>
            <person name="Von Neubeck M."/>
            <person name="Busse H.-J."/>
            <person name="Scherer S."/>
        </authorList>
    </citation>
    <scope>NUCLEOTIDE SEQUENCE [LARGE SCALE GENOMIC DNA]</scope>
    <source>
        <strain evidence="2 3">DSM 22130</strain>
    </source>
</reference>
<dbReference type="Pfam" id="PF01476">
    <property type="entry name" value="LysM"/>
    <property type="match status" value="1"/>
</dbReference>
<dbReference type="PANTHER" id="PTHR33734">
    <property type="entry name" value="LYSM DOMAIN-CONTAINING GPI-ANCHORED PROTEIN 2"/>
    <property type="match status" value="1"/>
</dbReference>
<dbReference type="Proteomes" id="UP000291933">
    <property type="component" value="Unassembled WGS sequence"/>
</dbReference>
<dbReference type="CDD" id="cd00118">
    <property type="entry name" value="LysM"/>
    <property type="match status" value="1"/>
</dbReference>
<feature type="domain" description="LysM" evidence="1">
    <location>
        <begin position="146"/>
        <end position="190"/>
    </location>
</feature>
<evidence type="ECO:0000313" key="2">
    <source>
        <dbReference type="EMBL" id="TBT96258.1"/>
    </source>
</evidence>
<dbReference type="EMBL" id="SDMR01000001">
    <property type="protein sequence ID" value="TBT96258.1"/>
    <property type="molecule type" value="Genomic_DNA"/>
</dbReference>
<dbReference type="SMART" id="SM00257">
    <property type="entry name" value="LysM"/>
    <property type="match status" value="1"/>
</dbReference>
<dbReference type="PANTHER" id="PTHR33734:SF22">
    <property type="entry name" value="MEMBRANE-BOUND LYTIC MUREIN TRANSGLYCOSYLASE D"/>
    <property type="match status" value="1"/>
</dbReference>
<evidence type="ECO:0000259" key="1">
    <source>
        <dbReference type="PROSITE" id="PS51782"/>
    </source>
</evidence>
<name>A0A4Q9KNV9_PROTD</name>
<dbReference type="InterPro" id="IPR036779">
    <property type="entry name" value="LysM_dom_sf"/>
</dbReference>
<comment type="caution">
    <text evidence="2">The sequence shown here is derived from an EMBL/GenBank/DDBJ whole genome shotgun (WGS) entry which is preliminary data.</text>
</comment>
<keyword evidence="3" id="KW-1185">Reference proteome</keyword>